<name>A0ABS5GED3_9BRAD</name>
<dbReference type="RefSeq" id="WP_210264271.1">
    <property type="nucleotide sequence ID" value="NZ_JABFDP010000060.1"/>
</dbReference>
<evidence type="ECO:0000313" key="1">
    <source>
        <dbReference type="EMBL" id="MBR1138931.1"/>
    </source>
</evidence>
<organism evidence="1 2">
    <name type="scientific">Bradyrhizobium denitrificans</name>
    <dbReference type="NCBI Taxonomy" id="2734912"/>
    <lineage>
        <taxon>Bacteria</taxon>
        <taxon>Pseudomonadati</taxon>
        <taxon>Pseudomonadota</taxon>
        <taxon>Alphaproteobacteria</taxon>
        <taxon>Hyphomicrobiales</taxon>
        <taxon>Nitrobacteraceae</taxon>
        <taxon>Bradyrhizobium</taxon>
    </lineage>
</organism>
<comment type="caution">
    <text evidence="1">The sequence shown here is derived from an EMBL/GenBank/DDBJ whole genome shotgun (WGS) entry which is preliminary data.</text>
</comment>
<accession>A0ABS5GED3</accession>
<protein>
    <submittedName>
        <fullName evidence="1">DUF4160 domain-containing protein</fullName>
    </submittedName>
</protein>
<keyword evidence="2" id="KW-1185">Reference proteome</keyword>
<gene>
    <name evidence="1" type="ORF">JQ619_24500</name>
</gene>
<dbReference type="InterPro" id="IPR025427">
    <property type="entry name" value="DUF4160"/>
</dbReference>
<dbReference type="Proteomes" id="UP001314635">
    <property type="component" value="Unassembled WGS sequence"/>
</dbReference>
<reference evidence="2" key="1">
    <citation type="journal article" date="2021" name="ISME J.">
        <title>Evolutionary origin and ecological implication of a unique nif island in free-living Bradyrhizobium lineages.</title>
        <authorList>
            <person name="Tao J."/>
        </authorList>
    </citation>
    <scope>NUCLEOTIDE SEQUENCE [LARGE SCALE GENOMIC DNA]</scope>
    <source>
        <strain evidence="2">SZCCT0094</strain>
    </source>
</reference>
<dbReference type="EMBL" id="JAFCLK010000025">
    <property type="protein sequence ID" value="MBR1138931.1"/>
    <property type="molecule type" value="Genomic_DNA"/>
</dbReference>
<proteinExistence type="predicted"/>
<evidence type="ECO:0000313" key="2">
    <source>
        <dbReference type="Proteomes" id="UP001314635"/>
    </source>
</evidence>
<sequence length="124" mass="14470">MALEKELVQLQDDFATIDLYTRRTDPAVVEILLKRFRKIVFRMDGNHNHKRPHLHIDYGNERHSASYAIDSGERLAGQLANKYDRKVNKWIGENRPKLEEMWTALQSGKDAKPFICQLKGDDFS</sequence>
<dbReference type="Pfam" id="PF13711">
    <property type="entry name" value="DUF4160"/>
    <property type="match status" value="1"/>
</dbReference>